<dbReference type="KEGG" id="stac:ABII15_16710"/>
<dbReference type="RefSeq" id="WP_353943122.1">
    <property type="nucleotide sequence ID" value="NZ_CP159534.1"/>
</dbReference>
<evidence type="ECO:0000256" key="1">
    <source>
        <dbReference type="SAM" id="MobiDB-lite"/>
    </source>
</evidence>
<organism evidence="2">
    <name type="scientific">Streptomyces tabacisoli</name>
    <dbReference type="NCBI Taxonomy" id="3156398"/>
    <lineage>
        <taxon>Bacteria</taxon>
        <taxon>Bacillati</taxon>
        <taxon>Actinomycetota</taxon>
        <taxon>Actinomycetes</taxon>
        <taxon>Kitasatosporales</taxon>
        <taxon>Streptomycetaceae</taxon>
        <taxon>Streptomyces</taxon>
    </lineage>
</organism>
<dbReference type="Pfam" id="PF19738">
    <property type="entry name" value="DUF6227"/>
    <property type="match status" value="1"/>
</dbReference>
<feature type="compositionally biased region" description="Basic and acidic residues" evidence="1">
    <location>
        <begin position="8"/>
        <end position="21"/>
    </location>
</feature>
<protein>
    <submittedName>
        <fullName evidence="2">DUF6227 family protein</fullName>
    </submittedName>
</protein>
<accession>A0AAU8IT14</accession>
<name>A0AAU8IT14_9ACTN</name>
<gene>
    <name evidence="2" type="ORF">ABII15_16710</name>
</gene>
<dbReference type="EMBL" id="CP159534">
    <property type="protein sequence ID" value="XCJ71509.1"/>
    <property type="molecule type" value="Genomic_DNA"/>
</dbReference>
<reference evidence="2" key="1">
    <citation type="submission" date="2024-06" db="EMBL/GenBank/DDBJ databases">
        <title>Streptomyces sp. strain HUAS MG91 genome sequences.</title>
        <authorList>
            <person name="Mo P."/>
        </authorList>
    </citation>
    <scope>NUCLEOTIDE SEQUENCE</scope>
    <source>
        <strain evidence="2">HUAS MG91</strain>
    </source>
</reference>
<feature type="region of interest" description="Disordered" evidence="1">
    <location>
        <begin position="1"/>
        <end position="21"/>
    </location>
</feature>
<dbReference type="InterPro" id="IPR046195">
    <property type="entry name" value="DUF6227"/>
</dbReference>
<proteinExistence type="predicted"/>
<sequence>MSVPYDEESGHPYDAPSHRSPEEHLARLLGRSINSFELPDETLEGIDRALAYDSSLHSAHHSAGLHRETYRHTWLLVDGSPLTLWELVHNTGRDGVTQHEVYVTADEVHLATGRLPMPPEAAPGFDLDVSVAAETFTAFTGPEAADPHELPELTDFADFTELTELSDISEFTGLTGITGLAGFGEFAEFAEFSPFAEFPEVLDSPAAHVQLPPVPPQRPAFGPADPDSSVDHARRLLRRAENPEVETRPGPGTARLLREACAHQITQAFGCRLSPGFSLYEHAFLLRDGCEVSLWEVEHTATPDGSHMCEVYLTQEAARAAIDRRVASRVRP</sequence>
<dbReference type="AlphaFoldDB" id="A0AAU8IT14"/>
<evidence type="ECO:0000313" key="2">
    <source>
        <dbReference type="EMBL" id="XCJ71509.1"/>
    </source>
</evidence>